<dbReference type="EMBL" id="JACHIN010000004">
    <property type="protein sequence ID" value="MBB5077657.1"/>
    <property type="molecule type" value="Genomic_DNA"/>
</dbReference>
<dbReference type="SUPFAM" id="SSF56784">
    <property type="entry name" value="HAD-like"/>
    <property type="match status" value="1"/>
</dbReference>
<comment type="caution">
    <text evidence="1">The sequence shown here is derived from an EMBL/GenBank/DDBJ whole genome shotgun (WGS) entry which is preliminary data.</text>
</comment>
<name>A0A7W8A198_9ACTN</name>
<dbReference type="Gene3D" id="3.40.50.1000">
    <property type="entry name" value="HAD superfamily/HAD-like"/>
    <property type="match status" value="1"/>
</dbReference>
<dbReference type="InterPro" id="IPR036412">
    <property type="entry name" value="HAD-like_sf"/>
</dbReference>
<sequence length="52" mass="5345">MAAGQFGVPVERIVFLDDGEVNVRAARAVGMAAEVCASATQVRKLGGAAPTW</sequence>
<evidence type="ECO:0000313" key="1">
    <source>
        <dbReference type="EMBL" id="MBB5077657.1"/>
    </source>
</evidence>
<dbReference type="Proteomes" id="UP000568380">
    <property type="component" value="Unassembled WGS sequence"/>
</dbReference>
<reference evidence="1 2" key="1">
    <citation type="submission" date="2020-08" db="EMBL/GenBank/DDBJ databases">
        <title>Genomic Encyclopedia of Type Strains, Phase IV (KMG-IV): sequencing the most valuable type-strain genomes for metagenomic binning, comparative biology and taxonomic classification.</title>
        <authorList>
            <person name="Goeker M."/>
        </authorList>
    </citation>
    <scope>NUCLEOTIDE SEQUENCE [LARGE SCALE GENOMIC DNA]</scope>
    <source>
        <strain evidence="1 2">DSM 45385</strain>
    </source>
</reference>
<keyword evidence="2" id="KW-1185">Reference proteome</keyword>
<gene>
    <name evidence="1" type="ORF">HNR40_003132</name>
</gene>
<dbReference type="AlphaFoldDB" id="A0A7W8A198"/>
<evidence type="ECO:0000313" key="2">
    <source>
        <dbReference type="Proteomes" id="UP000568380"/>
    </source>
</evidence>
<organism evidence="1 2">
    <name type="scientific">Nonomuraea endophytica</name>
    <dbReference type="NCBI Taxonomy" id="714136"/>
    <lineage>
        <taxon>Bacteria</taxon>
        <taxon>Bacillati</taxon>
        <taxon>Actinomycetota</taxon>
        <taxon>Actinomycetes</taxon>
        <taxon>Streptosporangiales</taxon>
        <taxon>Streptosporangiaceae</taxon>
        <taxon>Nonomuraea</taxon>
    </lineage>
</organism>
<dbReference type="RefSeq" id="WP_184961758.1">
    <property type="nucleotide sequence ID" value="NZ_JACHIN010000004.1"/>
</dbReference>
<protein>
    <submittedName>
        <fullName evidence="1">FMN phosphatase YigB (HAD superfamily)</fullName>
    </submittedName>
</protein>
<accession>A0A7W8A198</accession>
<dbReference type="InterPro" id="IPR023214">
    <property type="entry name" value="HAD_sf"/>
</dbReference>
<proteinExistence type="predicted"/>